<dbReference type="PANTHER" id="PTHR30175:SF1">
    <property type="entry name" value="PTS SYSTEM ARBUTIN-, CELLOBIOSE-, AND SALICIN-SPECIFIC EIIBC COMPONENT-RELATED"/>
    <property type="match status" value="1"/>
</dbReference>
<evidence type="ECO:0000256" key="11">
    <source>
        <dbReference type="PROSITE-ProRule" id="PRU00421"/>
    </source>
</evidence>
<feature type="transmembrane region" description="Helical" evidence="12">
    <location>
        <begin position="111"/>
        <end position="136"/>
    </location>
</feature>
<dbReference type="GeneID" id="93339167"/>
<dbReference type="InterPro" id="IPR001996">
    <property type="entry name" value="PTS_IIB_1"/>
</dbReference>
<feature type="transmembrane region" description="Helical" evidence="12">
    <location>
        <begin position="156"/>
        <end position="177"/>
    </location>
</feature>
<feature type="transmembrane region" description="Helical" evidence="12">
    <location>
        <begin position="405"/>
        <end position="432"/>
    </location>
</feature>
<keyword evidence="4" id="KW-0762">Sugar transport</keyword>
<dbReference type="PROSITE" id="PS51103">
    <property type="entry name" value="PTS_EIIC_TYPE_1"/>
    <property type="match status" value="1"/>
</dbReference>
<feature type="transmembrane region" description="Helical" evidence="12">
    <location>
        <begin position="371"/>
        <end position="393"/>
    </location>
</feature>
<sequence>MAMDYNQLAVNILEAIGGSQNVENVSHCMTRLRFVMNDNAKVDMKKLQEINGVIRVIDTDTQLQIVIGSAVDKVYKEVCAVGNFESQEPVQQNADADKENKTKKKITPKSVANGIIDAVSGSLVPILPAIIAAGIFKMVAVLLGPTNLGVFTEDNQLYIFCNLVNTAVFYFLPFFIAYTASKKFNATPLYAMMVVAVMIHPDMLDIINAGETFKLYGIFNMQLINYTSSVIPIVLSTWVISYIEKFVKKIVPDHFRVVGVPVLIMVLAFPAALCICGPACNAIMQLLVNVILWMNDTLGIVAIVIVAVFWLFLMMFGMHMPLMMTLLPVWMQMGYDAIVSPGAIASSLAHVGAILSYAIRANNQDKRAFGWTAFITMISANIGEPALYGITLVEKRVLAYQMAGAACGAVVMYILGAKVTLFSGVGFVWLNFLRFGEYAVAGAIGMIVAFVVSFVLGMVLGYGKEIVSSKN</sequence>
<feature type="domain" description="PTS EIIB type-1" evidence="13">
    <location>
        <begin position="6"/>
        <end position="88"/>
    </location>
</feature>
<evidence type="ECO:0000256" key="3">
    <source>
        <dbReference type="ARBA" id="ARBA00022475"/>
    </source>
</evidence>
<evidence type="ECO:0000256" key="8">
    <source>
        <dbReference type="ARBA" id="ARBA00022777"/>
    </source>
</evidence>
<evidence type="ECO:0000256" key="9">
    <source>
        <dbReference type="ARBA" id="ARBA00022989"/>
    </source>
</evidence>
<dbReference type="PROSITE" id="PS51098">
    <property type="entry name" value="PTS_EIIB_TYPE_1"/>
    <property type="match status" value="1"/>
</dbReference>
<evidence type="ECO:0000256" key="7">
    <source>
        <dbReference type="ARBA" id="ARBA00022692"/>
    </source>
</evidence>
<feature type="active site" description="Phosphocysteine intermediate; for EIIB activity" evidence="11">
    <location>
        <position position="28"/>
    </location>
</feature>
<evidence type="ECO:0000259" key="14">
    <source>
        <dbReference type="PROSITE" id="PS51103"/>
    </source>
</evidence>
<dbReference type="EMBL" id="FUYF01000036">
    <property type="protein sequence ID" value="SKA96827.1"/>
    <property type="molecule type" value="Genomic_DNA"/>
</dbReference>
<protein>
    <submittedName>
        <fullName evidence="15">PTS system IIB component, Glc family /PTS system IIC component, Glc family</fullName>
    </submittedName>
</protein>
<dbReference type="Pfam" id="PF02378">
    <property type="entry name" value="PTS_EIIC"/>
    <property type="match status" value="1"/>
</dbReference>
<dbReference type="InterPro" id="IPR036878">
    <property type="entry name" value="Glu_permease_IIB"/>
</dbReference>
<evidence type="ECO:0000256" key="2">
    <source>
        <dbReference type="ARBA" id="ARBA00022448"/>
    </source>
</evidence>
<dbReference type="SUPFAM" id="SSF55604">
    <property type="entry name" value="Glucose permease domain IIB"/>
    <property type="match status" value="1"/>
</dbReference>
<keyword evidence="6" id="KW-0598">Phosphotransferase system</keyword>
<dbReference type="PANTHER" id="PTHR30175">
    <property type="entry name" value="PHOSPHOTRANSFERASE SYSTEM TRANSPORT PROTEIN"/>
    <property type="match status" value="1"/>
</dbReference>
<keyword evidence="16" id="KW-1185">Reference proteome</keyword>
<dbReference type="InterPro" id="IPR003352">
    <property type="entry name" value="PTS_EIIC"/>
</dbReference>
<dbReference type="InterPro" id="IPR050558">
    <property type="entry name" value="PTS_Sugar-Specific_Components"/>
</dbReference>
<feature type="transmembrane region" description="Helical" evidence="12">
    <location>
        <begin position="290"/>
        <end position="316"/>
    </location>
</feature>
<evidence type="ECO:0000256" key="1">
    <source>
        <dbReference type="ARBA" id="ARBA00004651"/>
    </source>
</evidence>
<keyword evidence="3" id="KW-1003">Cell membrane</keyword>
<organism evidence="15 16">
    <name type="scientific">Gemmiger formicilis</name>
    <dbReference type="NCBI Taxonomy" id="745368"/>
    <lineage>
        <taxon>Bacteria</taxon>
        <taxon>Bacillati</taxon>
        <taxon>Bacillota</taxon>
        <taxon>Clostridia</taxon>
        <taxon>Eubacteriales</taxon>
        <taxon>Gemmiger</taxon>
    </lineage>
</organism>
<keyword evidence="7 12" id="KW-0812">Transmembrane</keyword>
<dbReference type="FunFam" id="3.30.1360.60:FF:000001">
    <property type="entry name" value="PTS system glucose-specific IIBC component PtsG"/>
    <property type="match status" value="1"/>
</dbReference>
<dbReference type="OrthoDB" id="92465at2"/>
<dbReference type="Pfam" id="PF00367">
    <property type="entry name" value="PTS_EIIB"/>
    <property type="match status" value="1"/>
</dbReference>
<dbReference type="Gene3D" id="3.30.1360.60">
    <property type="entry name" value="Glucose permease domain IIB"/>
    <property type="match status" value="1"/>
</dbReference>
<dbReference type="CDD" id="cd00212">
    <property type="entry name" value="PTS_IIB_glc"/>
    <property type="match status" value="1"/>
</dbReference>
<dbReference type="InterPro" id="IPR013013">
    <property type="entry name" value="PTS_EIIC_1"/>
</dbReference>
<feature type="transmembrane region" description="Helical" evidence="12">
    <location>
        <begin position="255"/>
        <end position="284"/>
    </location>
</feature>
<dbReference type="RefSeq" id="WP_078785539.1">
    <property type="nucleotide sequence ID" value="NZ_FUYF01000036.1"/>
</dbReference>
<dbReference type="Proteomes" id="UP000190286">
    <property type="component" value="Unassembled WGS sequence"/>
</dbReference>
<keyword evidence="5" id="KW-0808">Transferase</keyword>
<evidence type="ECO:0000256" key="5">
    <source>
        <dbReference type="ARBA" id="ARBA00022679"/>
    </source>
</evidence>
<evidence type="ECO:0000256" key="6">
    <source>
        <dbReference type="ARBA" id="ARBA00022683"/>
    </source>
</evidence>
<dbReference type="GO" id="GO:0015771">
    <property type="term" value="P:trehalose transport"/>
    <property type="evidence" value="ECO:0007669"/>
    <property type="project" value="TreeGrafter"/>
</dbReference>
<dbReference type="GO" id="GO:0090589">
    <property type="term" value="F:protein-phosphocysteine-trehalose phosphotransferase system transporter activity"/>
    <property type="evidence" value="ECO:0007669"/>
    <property type="project" value="TreeGrafter"/>
</dbReference>
<proteinExistence type="predicted"/>
<evidence type="ECO:0000256" key="12">
    <source>
        <dbReference type="SAM" id="Phobius"/>
    </source>
</evidence>
<keyword evidence="2" id="KW-0813">Transport</keyword>
<evidence type="ECO:0000259" key="13">
    <source>
        <dbReference type="PROSITE" id="PS51098"/>
    </source>
</evidence>
<feature type="transmembrane region" description="Helical" evidence="12">
    <location>
        <begin position="337"/>
        <end position="359"/>
    </location>
</feature>
<gene>
    <name evidence="15" type="ORF">SAMN02745178_02745</name>
</gene>
<keyword evidence="9 12" id="KW-1133">Transmembrane helix</keyword>
<evidence type="ECO:0000256" key="10">
    <source>
        <dbReference type="ARBA" id="ARBA00023136"/>
    </source>
</evidence>
<accession>A0A1T4Y4V1</accession>
<keyword evidence="10 12" id="KW-0472">Membrane</keyword>
<dbReference type="GO" id="GO:0008982">
    <property type="term" value="F:protein-N(PI)-phosphohistidine-sugar phosphotransferase activity"/>
    <property type="evidence" value="ECO:0007669"/>
    <property type="project" value="InterPro"/>
</dbReference>
<evidence type="ECO:0000313" key="15">
    <source>
        <dbReference type="EMBL" id="SKA96827.1"/>
    </source>
</evidence>
<dbReference type="PROSITE" id="PS01035">
    <property type="entry name" value="PTS_EIIB_TYPE_1_CYS"/>
    <property type="match status" value="1"/>
</dbReference>
<evidence type="ECO:0000313" key="16">
    <source>
        <dbReference type="Proteomes" id="UP000190286"/>
    </source>
</evidence>
<feature type="domain" description="PTS EIIC type-1" evidence="14">
    <location>
        <begin position="117"/>
        <end position="471"/>
    </location>
</feature>
<feature type="transmembrane region" description="Helical" evidence="12">
    <location>
        <begin position="438"/>
        <end position="462"/>
    </location>
</feature>
<dbReference type="AlphaFoldDB" id="A0A1T4Y4V1"/>
<dbReference type="InterPro" id="IPR018113">
    <property type="entry name" value="PTrfase_EIIB_Cys"/>
</dbReference>
<dbReference type="GO" id="GO:0009401">
    <property type="term" value="P:phosphoenolpyruvate-dependent sugar phosphotransferase system"/>
    <property type="evidence" value="ECO:0007669"/>
    <property type="project" value="UniProtKB-KW"/>
</dbReference>
<dbReference type="GO" id="GO:0016301">
    <property type="term" value="F:kinase activity"/>
    <property type="evidence" value="ECO:0007669"/>
    <property type="project" value="UniProtKB-KW"/>
</dbReference>
<name>A0A1T4Y4V1_9FIRM</name>
<reference evidence="15 16" key="1">
    <citation type="submission" date="2017-02" db="EMBL/GenBank/DDBJ databases">
        <authorList>
            <person name="Peterson S.W."/>
        </authorList>
    </citation>
    <scope>NUCLEOTIDE SEQUENCE [LARGE SCALE GENOMIC DNA]</scope>
    <source>
        <strain evidence="15 16">ATCC 27749</strain>
    </source>
</reference>
<evidence type="ECO:0000256" key="4">
    <source>
        <dbReference type="ARBA" id="ARBA00022597"/>
    </source>
</evidence>
<feature type="transmembrane region" description="Helical" evidence="12">
    <location>
        <begin position="223"/>
        <end position="243"/>
    </location>
</feature>
<comment type="subcellular location">
    <subcellularLocation>
        <location evidence="1">Cell membrane</location>
        <topology evidence="1">Multi-pass membrane protein</topology>
    </subcellularLocation>
</comment>
<dbReference type="STRING" id="745368.SAMN02745178_02745"/>
<dbReference type="GO" id="GO:0005886">
    <property type="term" value="C:plasma membrane"/>
    <property type="evidence" value="ECO:0007669"/>
    <property type="project" value="UniProtKB-SubCell"/>
</dbReference>
<keyword evidence="8" id="KW-0418">Kinase</keyword>